<keyword evidence="4" id="KW-1185">Reference proteome</keyword>
<reference evidence="3" key="1">
    <citation type="submission" date="2017-11" db="EMBL/GenBank/DDBJ databases">
        <authorList>
            <person name="Kajale S.C."/>
            <person name="Sharma A."/>
        </authorList>
    </citation>
    <scope>NUCLEOTIDE SEQUENCE</scope>
    <source>
        <strain evidence="3">LS1_42</strain>
    </source>
</reference>
<feature type="region of interest" description="Disordered" evidence="1">
    <location>
        <begin position="1"/>
        <end position="21"/>
    </location>
</feature>
<name>A0A8J8TR41_9EURY</name>
<evidence type="ECO:0000256" key="1">
    <source>
        <dbReference type="SAM" id="MobiDB-lite"/>
    </source>
</evidence>
<protein>
    <recommendedName>
        <fullName evidence="2">Halobacterial output domain-containing protein</fullName>
    </recommendedName>
</protein>
<evidence type="ECO:0000313" key="4">
    <source>
        <dbReference type="Proteomes" id="UP000766904"/>
    </source>
</evidence>
<evidence type="ECO:0000259" key="2">
    <source>
        <dbReference type="Pfam" id="PF18545"/>
    </source>
</evidence>
<dbReference type="RefSeq" id="WP_148856679.1">
    <property type="nucleotide sequence ID" value="NZ_PHNJ01000002.1"/>
</dbReference>
<dbReference type="Proteomes" id="UP000766904">
    <property type="component" value="Unassembled WGS sequence"/>
</dbReference>
<dbReference type="EMBL" id="PHNJ01000002">
    <property type="protein sequence ID" value="TYL39546.1"/>
    <property type="molecule type" value="Genomic_DNA"/>
</dbReference>
<dbReference type="OrthoDB" id="327217at2157"/>
<dbReference type="AlphaFoldDB" id="A0A8J8TR41"/>
<dbReference type="InterPro" id="IPR040624">
    <property type="entry name" value="HalOD1"/>
</dbReference>
<evidence type="ECO:0000313" key="3">
    <source>
        <dbReference type="EMBL" id="TYL39546.1"/>
    </source>
</evidence>
<gene>
    <name evidence="3" type="ORF">CV102_04420</name>
</gene>
<proteinExistence type="predicted"/>
<feature type="domain" description="Halobacterial output" evidence="2">
    <location>
        <begin position="25"/>
        <end position="95"/>
    </location>
</feature>
<accession>A0A8J8TR41</accession>
<sequence length="109" mass="11898">MPSTGNSSDCRESRYETTFDPAAGERASEVVITAIGTVTGSDPAHLEPLYDAIEPDALDSLCDHARRKLETEAHQLRFSYAGFDIDVWTDGRVRVLEPSPSSEVVVDAE</sequence>
<dbReference type="Pfam" id="PF18545">
    <property type="entry name" value="HalOD1"/>
    <property type="match status" value="1"/>
</dbReference>
<comment type="caution">
    <text evidence="3">The sequence shown here is derived from an EMBL/GenBank/DDBJ whole genome shotgun (WGS) entry which is preliminary data.</text>
</comment>
<organism evidence="3 4">
    <name type="scientific">Natronococcus pandeyae</name>
    <dbReference type="NCBI Taxonomy" id="2055836"/>
    <lineage>
        <taxon>Archaea</taxon>
        <taxon>Methanobacteriati</taxon>
        <taxon>Methanobacteriota</taxon>
        <taxon>Stenosarchaea group</taxon>
        <taxon>Halobacteria</taxon>
        <taxon>Halobacteriales</taxon>
        <taxon>Natrialbaceae</taxon>
        <taxon>Natronococcus</taxon>
    </lineage>
</organism>